<gene>
    <name evidence="1" type="ORF">H312_02823</name>
</gene>
<protein>
    <submittedName>
        <fullName evidence="1">Uncharacterized protein</fullName>
    </submittedName>
</protein>
<keyword evidence="2" id="KW-1185">Reference proteome</keyword>
<evidence type="ECO:0000313" key="1">
    <source>
        <dbReference type="EMBL" id="KCZ79796.1"/>
    </source>
</evidence>
<evidence type="ECO:0000313" key="2">
    <source>
        <dbReference type="Proteomes" id="UP000030655"/>
    </source>
</evidence>
<accession>A0A059EYJ3</accession>
<dbReference type="AlphaFoldDB" id="A0A059EYJ3"/>
<name>A0A059EYJ3_9MICR</name>
<dbReference type="EMBL" id="KK365230">
    <property type="protein sequence ID" value="KCZ79796.1"/>
    <property type="molecule type" value="Genomic_DNA"/>
</dbReference>
<proteinExistence type="predicted"/>
<dbReference type="Proteomes" id="UP000030655">
    <property type="component" value="Unassembled WGS sequence"/>
</dbReference>
<organism evidence="1 2">
    <name type="scientific">Anncaliia algerae PRA339</name>
    <dbReference type="NCBI Taxonomy" id="1288291"/>
    <lineage>
        <taxon>Eukaryota</taxon>
        <taxon>Fungi</taxon>
        <taxon>Fungi incertae sedis</taxon>
        <taxon>Microsporidia</taxon>
        <taxon>Tubulinosematoidea</taxon>
        <taxon>Tubulinosematidae</taxon>
        <taxon>Anncaliia</taxon>
    </lineage>
</organism>
<dbReference type="HOGENOM" id="CLU_529990_0_0_1"/>
<reference evidence="2" key="1">
    <citation type="submission" date="2013-02" db="EMBL/GenBank/DDBJ databases">
        <authorList>
            <consortium name="The Broad Institute Genome Sequencing Platform"/>
            <person name="Cuomo C."/>
            <person name="Becnel J."/>
            <person name="Sanscrainte N."/>
            <person name="Walker B."/>
            <person name="Young S.K."/>
            <person name="Zeng Q."/>
            <person name="Gargeya S."/>
            <person name="Fitzgerald M."/>
            <person name="Haas B."/>
            <person name="Abouelleil A."/>
            <person name="Alvarado L."/>
            <person name="Arachchi H.M."/>
            <person name="Berlin A.M."/>
            <person name="Chapman S.B."/>
            <person name="Dewar J."/>
            <person name="Goldberg J."/>
            <person name="Griggs A."/>
            <person name="Gujja S."/>
            <person name="Hansen M."/>
            <person name="Howarth C."/>
            <person name="Imamovic A."/>
            <person name="Larimer J."/>
            <person name="McCowan C."/>
            <person name="Murphy C."/>
            <person name="Neiman D."/>
            <person name="Pearson M."/>
            <person name="Priest M."/>
            <person name="Roberts A."/>
            <person name="Saif S."/>
            <person name="Shea T."/>
            <person name="Sisk P."/>
            <person name="Sykes S."/>
            <person name="Wortman J."/>
            <person name="Nusbaum C."/>
            <person name="Birren B."/>
        </authorList>
    </citation>
    <scope>NUCLEOTIDE SEQUENCE [LARGE SCALE GENOMIC DNA]</scope>
    <source>
        <strain evidence="2">PRA339</strain>
    </source>
</reference>
<dbReference type="VEuPathDB" id="MicrosporidiaDB:H312_02823"/>
<dbReference type="OrthoDB" id="2190258at2759"/>
<reference evidence="1 2" key="2">
    <citation type="submission" date="2014-03" db="EMBL/GenBank/DDBJ databases">
        <title>The Genome Sequence of Anncaliia algerae insect isolate PRA339.</title>
        <authorList>
            <consortium name="The Broad Institute Genome Sequencing Platform"/>
            <consortium name="The Broad Institute Genome Sequencing Center for Infectious Disease"/>
            <person name="Cuomo C."/>
            <person name="Becnel J."/>
            <person name="Sanscrainte N."/>
            <person name="Walker B."/>
            <person name="Young S.K."/>
            <person name="Zeng Q."/>
            <person name="Gargeya S."/>
            <person name="Fitzgerald M."/>
            <person name="Haas B."/>
            <person name="Abouelleil A."/>
            <person name="Alvarado L."/>
            <person name="Arachchi H.M."/>
            <person name="Berlin A.M."/>
            <person name="Chapman S.B."/>
            <person name="Dewar J."/>
            <person name="Goldberg J."/>
            <person name="Griggs A."/>
            <person name="Gujja S."/>
            <person name="Hansen M."/>
            <person name="Howarth C."/>
            <person name="Imamovic A."/>
            <person name="Larimer J."/>
            <person name="McCowan C."/>
            <person name="Murphy C."/>
            <person name="Neiman D."/>
            <person name="Pearson M."/>
            <person name="Priest M."/>
            <person name="Roberts A."/>
            <person name="Saif S."/>
            <person name="Shea T."/>
            <person name="Sisk P."/>
            <person name="Sykes S."/>
            <person name="Wortman J."/>
            <person name="Nusbaum C."/>
            <person name="Birren B."/>
        </authorList>
    </citation>
    <scope>NUCLEOTIDE SEQUENCE [LARGE SCALE GENOMIC DNA]</scope>
    <source>
        <strain evidence="1 2">PRA339</strain>
    </source>
</reference>
<sequence length="546" mass="65093">MEKFVQKLAENIKLKKYSKILYILTDMKNNGEFVDIKTNMALIEQKEILKLIILNDLQSTIRFKKELIPDMIAIVKYLDIEFQEEIEKIVLNYLIEVHENIFREKIIVINSINEAIKLLSWYEFYKKELEINYLYMPDFWCVIDAITMKFCEMLDKCAGNMIDSFKNNPEKSVEVINYIVKFELKNTSQVICRKGCANKESKTSLKEKEELLFSDISKVEKNQSDNSIQIAQPFNNNLNSNDLQCKCHNKKILSKRFEMYYSFYVEELCKKLKGLFFNKEETEMQIITCFVHFFNELSKIYYRIKYFENEEMFTQFGLKCDNYLSYYISLIEVSDDFKTGILMANTLIFIEETMNEFLFKLKYFKNKNNQQLKSFVKLRELERKQFILLDKEIDKKLKSLNLNLMTNFSELLYSFLEREIFHPNFDQLTKEMSNFILSSFFSALLLIISKYKLNVERSEHMLANLMEIKQMISDKSKKIPFIDVIEAYLKIFLIPSNDVESFISNFLLVSNDRFDFSQILKKLADKSNNGKLYIEYKLQTNKKKQS</sequence>